<dbReference type="Gene3D" id="3.30.1360.100">
    <property type="entry name" value="General secretion pathway protein M, EpsM"/>
    <property type="match status" value="1"/>
</dbReference>
<name>A0A3N4V7I2_9BURK</name>
<dbReference type="GO" id="GO:0015628">
    <property type="term" value="P:protein secretion by the type II secretion system"/>
    <property type="evidence" value="ECO:0007669"/>
    <property type="project" value="InterPro"/>
</dbReference>
<dbReference type="EMBL" id="RKQL01000001">
    <property type="protein sequence ID" value="RPE73057.1"/>
    <property type="molecule type" value="Genomic_DNA"/>
</dbReference>
<organism evidence="2 3">
    <name type="scientific">Tibeticola sediminis</name>
    <dbReference type="NCBI Taxonomy" id="1917811"/>
    <lineage>
        <taxon>Bacteria</taxon>
        <taxon>Pseudomonadati</taxon>
        <taxon>Pseudomonadota</taxon>
        <taxon>Betaproteobacteria</taxon>
        <taxon>Burkholderiales</taxon>
        <taxon>Comamonadaceae</taxon>
        <taxon>Tibeticola</taxon>
    </lineage>
</organism>
<accession>A0A3N4V7I2</accession>
<dbReference type="InterPro" id="IPR007690">
    <property type="entry name" value="T2SS_GspM"/>
</dbReference>
<feature type="transmembrane region" description="Helical" evidence="1">
    <location>
        <begin position="30"/>
        <end position="53"/>
    </location>
</feature>
<gene>
    <name evidence="2" type="ORF">EDC62_0768</name>
</gene>
<dbReference type="GO" id="GO:0015627">
    <property type="term" value="C:type II protein secretion system complex"/>
    <property type="evidence" value="ECO:0007669"/>
    <property type="project" value="InterPro"/>
</dbReference>
<keyword evidence="1" id="KW-0812">Transmembrane</keyword>
<sequence length="173" mass="18712">MSTGNVLSELRRSWATAAALWRQRPVRERVGVGLALGLLVAALVWTLLLAPALQLWRSAPQKEAAALQRLERIQALAAEHDALQRLPRLPRATTVERLRAALAQSVGTSGRIEVQGDRAVVTLSEAPADGLARLLTQARERAHVLPVQAKLERAATPGLARWSGTLGFALSEE</sequence>
<protein>
    <submittedName>
        <fullName evidence="2">General secretion pathway protein M</fullName>
    </submittedName>
</protein>
<dbReference type="OrthoDB" id="8687363at2"/>
<evidence type="ECO:0000313" key="3">
    <source>
        <dbReference type="Proteomes" id="UP000272193"/>
    </source>
</evidence>
<evidence type="ECO:0000313" key="2">
    <source>
        <dbReference type="EMBL" id="RPE73057.1"/>
    </source>
</evidence>
<comment type="caution">
    <text evidence="2">The sequence shown here is derived from an EMBL/GenBank/DDBJ whole genome shotgun (WGS) entry which is preliminary data.</text>
</comment>
<proteinExistence type="predicted"/>
<evidence type="ECO:0000256" key="1">
    <source>
        <dbReference type="SAM" id="Phobius"/>
    </source>
</evidence>
<keyword evidence="1" id="KW-1133">Transmembrane helix</keyword>
<keyword evidence="1" id="KW-0472">Membrane</keyword>
<dbReference type="Proteomes" id="UP000272193">
    <property type="component" value="Unassembled WGS sequence"/>
</dbReference>
<dbReference type="RefSeq" id="WP_124220589.1">
    <property type="nucleotide sequence ID" value="NZ_RKQL01000001.1"/>
</dbReference>
<dbReference type="Pfam" id="PF04612">
    <property type="entry name" value="T2SSM"/>
    <property type="match status" value="1"/>
</dbReference>
<reference evidence="2 3" key="1">
    <citation type="submission" date="2018-11" db="EMBL/GenBank/DDBJ databases">
        <title>Genomic Encyclopedia of Type Strains, Phase IV (KMG-IV): sequencing the most valuable type-strain genomes for metagenomic binning, comparative biology and taxonomic classification.</title>
        <authorList>
            <person name="Goeker M."/>
        </authorList>
    </citation>
    <scope>NUCLEOTIDE SEQUENCE [LARGE SCALE GENOMIC DNA]</scope>
    <source>
        <strain evidence="2 3">DSM 101684</strain>
    </source>
</reference>
<keyword evidence="3" id="KW-1185">Reference proteome</keyword>
<dbReference type="AlphaFoldDB" id="A0A3N4V7I2"/>